<organism evidence="2">
    <name type="scientific">Tanacetum cinerariifolium</name>
    <name type="common">Dalmatian daisy</name>
    <name type="synonym">Chrysanthemum cinerariifolium</name>
    <dbReference type="NCBI Taxonomy" id="118510"/>
    <lineage>
        <taxon>Eukaryota</taxon>
        <taxon>Viridiplantae</taxon>
        <taxon>Streptophyta</taxon>
        <taxon>Embryophyta</taxon>
        <taxon>Tracheophyta</taxon>
        <taxon>Spermatophyta</taxon>
        <taxon>Magnoliopsida</taxon>
        <taxon>eudicotyledons</taxon>
        <taxon>Gunneridae</taxon>
        <taxon>Pentapetalae</taxon>
        <taxon>asterids</taxon>
        <taxon>campanulids</taxon>
        <taxon>Asterales</taxon>
        <taxon>Asteraceae</taxon>
        <taxon>Asteroideae</taxon>
        <taxon>Anthemideae</taxon>
        <taxon>Anthemidinae</taxon>
        <taxon>Tanacetum</taxon>
    </lineage>
</organism>
<comment type="caution">
    <text evidence="2">The sequence shown here is derived from an EMBL/GenBank/DDBJ whole genome shotgun (WGS) entry which is preliminary data.</text>
</comment>
<evidence type="ECO:0000313" key="2">
    <source>
        <dbReference type="EMBL" id="GEU52242.1"/>
    </source>
</evidence>
<accession>A0A6L2KUI5</accession>
<name>A0A6L2KUI5_TANCI</name>
<reference evidence="2" key="1">
    <citation type="journal article" date="2019" name="Sci. Rep.">
        <title>Draft genome of Tanacetum cinerariifolium, the natural source of mosquito coil.</title>
        <authorList>
            <person name="Yamashiro T."/>
            <person name="Shiraishi A."/>
            <person name="Satake H."/>
            <person name="Nakayama K."/>
        </authorList>
    </citation>
    <scope>NUCLEOTIDE SEQUENCE</scope>
</reference>
<protein>
    <submittedName>
        <fullName evidence="2">Uncharacterized protein</fullName>
    </submittedName>
</protein>
<gene>
    <name evidence="2" type="ORF">Tci_024220</name>
</gene>
<feature type="region of interest" description="Disordered" evidence="1">
    <location>
        <begin position="265"/>
        <end position="288"/>
    </location>
</feature>
<proteinExistence type="predicted"/>
<dbReference type="AlphaFoldDB" id="A0A6L2KUI5"/>
<sequence>MDYANLTMEEYIEFEAEKARRHGQMINWETATYGKVWHHNPPETIGIYGSDTTVRSTPMLLFTITRIGWVGYLADRLAFDGDFLGAVLSYTSIWDPLRRLCHRLIAFCIFRRGQAPKKVTATDLFYLRARMSGGQFISRLAEHFGLLTKERLRGLIVADLAPAQAPPATHIPRTKPQRMVRLEEEVYGLRDSFGEQCKVLSKMSRDFVMFTTLTTGRLSQLLDASGVTYTKFQVALNCLEDNYQYGNPPREGPKPFVARPSIKLGQRSETKPPSGFSTPPHIPNINTNERPLVTTTVFAATTPRHTSFAYHASTSTDPTPMISPDFVEANYEILESMLRDRRRQICNEDLQTELEYFSEDYDEELKMEPRPE</sequence>
<dbReference type="EMBL" id="BKCJ010002986">
    <property type="protein sequence ID" value="GEU52242.1"/>
    <property type="molecule type" value="Genomic_DNA"/>
</dbReference>
<evidence type="ECO:0000256" key="1">
    <source>
        <dbReference type="SAM" id="MobiDB-lite"/>
    </source>
</evidence>